<dbReference type="Proteomes" id="UP000308149">
    <property type="component" value="Chromosome"/>
</dbReference>
<dbReference type="CDD" id="cd01949">
    <property type="entry name" value="GGDEF"/>
    <property type="match status" value="1"/>
</dbReference>
<dbReference type="InterPro" id="IPR052155">
    <property type="entry name" value="Biofilm_reg_signaling"/>
</dbReference>
<organism evidence="2 3">
    <name type="scientific">Thermomonas aquatica</name>
    <dbReference type="NCBI Taxonomy" id="2202149"/>
    <lineage>
        <taxon>Bacteria</taxon>
        <taxon>Pseudomonadati</taxon>
        <taxon>Pseudomonadota</taxon>
        <taxon>Gammaproteobacteria</taxon>
        <taxon>Lysobacterales</taxon>
        <taxon>Lysobacteraceae</taxon>
        <taxon>Thermomonas</taxon>
    </lineage>
</organism>
<dbReference type="InterPro" id="IPR043128">
    <property type="entry name" value="Rev_trsase/Diguanyl_cyclase"/>
</dbReference>
<dbReference type="KEGG" id="thes:FHQ07_02015"/>
<dbReference type="InterPro" id="IPR000160">
    <property type="entry name" value="GGDEF_dom"/>
</dbReference>
<dbReference type="PROSITE" id="PS50887">
    <property type="entry name" value="GGDEF"/>
    <property type="match status" value="1"/>
</dbReference>
<dbReference type="Gene3D" id="3.30.70.270">
    <property type="match status" value="1"/>
</dbReference>
<dbReference type="InterPro" id="IPR029016">
    <property type="entry name" value="GAF-like_dom_sf"/>
</dbReference>
<name>A0A5B7ZT96_9GAMM</name>
<evidence type="ECO:0000259" key="1">
    <source>
        <dbReference type="PROSITE" id="PS50887"/>
    </source>
</evidence>
<dbReference type="InterPro" id="IPR003018">
    <property type="entry name" value="GAF"/>
</dbReference>
<dbReference type="PANTHER" id="PTHR44757:SF2">
    <property type="entry name" value="BIOFILM ARCHITECTURE MAINTENANCE PROTEIN MBAA"/>
    <property type="match status" value="1"/>
</dbReference>
<evidence type="ECO:0000313" key="2">
    <source>
        <dbReference type="EMBL" id="QDA58414.1"/>
    </source>
</evidence>
<protein>
    <submittedName>
        <fullName evidence="2">Sensor domain-containing diguanylate cyclase</fullName>
    </submittedName>
</protein>
<dbReference type="PANTHER" id="PTHR44757">
    <property type="entry name" value="DIGUANYLATE CYCLASE DGCP"/>
    <property type="match status" value="1"/>
</dbReference>
<dbReference type="AlphaFoldDB" id="A0A5B7ZT96"/>
<dbReference type="NCBIfam" id="TIGR00254">
    <property type="entry name" value="GGDEF"/>
    <property type="match status" value="1"/>
</dbReference>
<accession>A0A5B7ZT96</accession>
<dbReference type="Pfam" id="PF00990">
    <property type="entry name" value="GGDEF"/>
    <property type="match status" value="1"/>
</dbReference>
<proteinExistence type="predicted"/>
<dbReference type="SUPFAM" id="SSF55781">
    <property type="entry name" value="GAF domain-like"/>
    <property type="match status" value="1"/>
</dbReference>
<gene>
    <name evidence="2" type="ORF">FHQ07_02015</name>
</gene>
<feature type="domain" description="GGDEF" evidence="1">
    <location>
        <begin position="208"/>
        <end position="342"/>
    </location>
</feature>
<keyword evidence="3" id="KW-1185">Reference proteome</keyword>
<dbReference type="SUPFAM" id="SSF55073">
    <property type="entry name" value="Nucleotide cyclase"/>
    <property type="match status" value="1"/>
</dbReference>
<dbReference type="EMBL" id="CP040871">
    <property type="protein sequence ID" value="QDA58414.1"/>
    <property type="molecule type" value="Genomic_DNA"/>
</dbReference>
<dbReference type="Gene3D" id="3.30.450.40">
    <property type="match status" value="1"/>
</dbReference>
<evidence type="ECO:0000313" key="3">
    <source>
        <dbReference type="Proteomes" id="UP000308149"/>
    </source>
</evidence>
<dbReference type="Pfam" id="PF13185">
    <property type="entry name" value="GAF_2"/>
    <property type="match status" value="1"/>
</dbReference>
<dbReference type="InterPro" id="IPR029787">
    <property type="entry name" value="Nucleotide_cyclase"/>
</dbReference>
<sequence length="342" mass="37050">MAPNKQRKLIATLSDSISGARSLEQLVRPLLVLLETVTGLESTYMTAIDEDAGLQHILYARNSQSLQIPEGLSVPWDDTLCKRALDEGRMYTDDVADCWGDSDAARALGIATYASTPIHGEGGRLVGTLCAASDRRKPLAEDAAQVLRMCSQLIGQQVERERLLQELRHANEALARSALTDSATGLPNRRALMDELGRRLARSERNHNELLVAFIDLDGFKAINDRHGHEAGDRLLVLIADALSHAARAGDYCARLGGDEFVVLASVPADEGDAALAALQKRLYEATRGHFELGDGIAIDYAGPSIGVILAPADQHDVDAVLALADAAMYSVKRLRRADRPR</sequence>
<dbReference type="SMART" id="SM00267">
    <property type="entry name" value="GGDEF"/>
    <property type="match status" value="1"/>
</dbReference>
<dbReference type="OrthoDB" id="9803824at2"/>
<reference evidence="2 3" key="1">
    <citation type="submission" date="2019-06" db="EMBL/GenBank/DDBJ databases">
        <title>Thermomonas aquatica sp. nov., isolated from an industrial wastewater treatment plant.</title>
        <authorList>
            <person name="Jeon J.H."/>
            <person name="Park D.-S."/>
        </authorList>
    </citation>
    <scope>NUCLEOTIDE SEQUENCE [LARGE SCALE GENOMIC DNA]</scope>
    <source>
        <strain evidence="2 3">SY21</strain>
    </source>
</reference>
<dbReference type="SMART" id="SM00065">
    <property type="entry name" value="GAF"/>
    <property type="match status" value="1"/>
</dbReference>